<dbReference type="EMBL" id="MDCJ01000002">
    <property type="protein sequence ID" value="ODS10935.1"/>
    <property type="molecule type" value="Genomic_DNA"/>
</dbReference>
<dbReference type="PATRIC" id="fig|45658.8.peg.1190"/>
<protein>
    <submittedName>
        <fullName evidence="1">Mu-like prophage FluMu protein gp28</fullName>
    </submittedName>
</protein>
<dbReference type="InterPro" id="IPR012036">
    <property type="entry name" value="Phage_Mu_Gp28"/>
</dbReference>
<dbReference type="OrthoDB" id="5827905at2"/>
<comment type="caution">
    <text evidence="1">The sequence shown here is derived from an EMBL/GenBank/DDBJ whole genome shotgun (WGS) entry which is preliminary data.</text>
</comment>
<name>A0A1E3WMH0_9VIBR</name>
<reference evidence="1 2" key="1">
    <citation type="submission" date="2016-08" db="EMBL/GenBank/DDBJ databases">
        <title>Genome sequencing of Vibrio scophthalmi strain FP3289, an isolated from Paralichthys olivaceus.</title>
        <authorList>
            <person name="Han H.-J."/>
        </authorList>
    </citation>
    <scope>NUCLEOTIDE SEQUENCE [LARGE SCALE GENOMIC DNA]</scope>
    <source>
        <strain evidence="1 2">FP3289</strain>
    </source>
</reference>
<dbReference type="AlphaFoldDB" id="A0A1E3WMH0"/>
<sequence length="529" mass="59859">MITMPYERSPSAKAIAHLHYEFSYDEVLLPYQKYWIEDESPLKIAEKSRRTGVTWAEACDATLTTSKMKTAGGCHHFYVGSNKEMAREFIDAVAMWAKAFDKAAGDICEEVIEDEDKDILTFVIYFASGFKVQALSSNPSNLRGMQGNVTIDEAAFHDRLAEVLKAALALTMWGSKVRLISTHNGSDNDFNELIQESRAGKKDYSVHTITLADACADGLYKRICQVSGQEWTAEKEEAWIAGLLKATKTEDDALEEYFCVPKSGSGVYIPRSYRERAAVLPNQVVSYTGTQVFNNLPERLRELEMNEWLELTVKPLLDALPQNLRHTLGEDFARNGDLTVFAPCTVYTNTKRKIPFLVELSNVPFKQQEQALYYIADRLPRRDGIKLDARGNGQYLAEQAMYRYGAEVEQVMLSTAYYRENMPRFKSAFEDDELQIPKNEDVINDFSAIQIIRGVPSIDDSRTKGSDGNSRHGDSAIAIFLAYLASKEDCRRYELHRIKADPRHGDDDHDIKRQIKLTRGLKNMPGGML</sequence>
<dbReference type="Pfam" id="PF03237">
    <property type="entry name" value="Terminase_6N"/>
    <property type="match status" value="1"/>
</dbReference>
<dbReference type="Gene3D" id="3.30.420.240">
    <property type="match status" value="1"/>
</dbReference>
<dbReference type="PIRSF" id="PIRSF007056">
    <property type="entry name" value="UCP007056"/>
    <property type="match status" value="1"/>
</dbReference>
<dbReference type="Proteomes" id="UP000095131">
    <property type="component" value="Unassembled WGS sequence"/>
</dbReference>
<dbReference type="InterPro" id="IPR027417">
    <property type="entry name" value="P-loop_NTPase"/>
</dbReference>
<accession>A0A1E3WMH0</accession>
<organism evidence="1 2">
    <name type="scientific">Vibrio scophthalmi</name>
    <dbReference type="NCBI Taxonomy" id="45658"/>
    <lineage>
        <taxon>Bacteria</taxon>
        <taxon>Pseudomonadati</taxon>
        <taxon>Pseudomonadota</taxon>
        <taxon>Gammaproteobacteria</taxon>
        <taxon>Vibrionales</taxon>
        <taxon>Vibrionaceae</taxon>
        <taxon>Vibrio</taxon>
    </lineage>
</organism>
<dbReference type="RefSeq" id="WP_069446365.1">
    <property type="nucleotide sequence ID" value="NZ_MDCJ01000002.1"/>
</dbReference>
<gene>
    <name evidence="1" type="ORF">VSF3289_01196</name>
</gene>
<dbReference type="Gene3D" id="3.40.50.300">
    <property type="entry name" value="P-loop containing nucleotide triphosphate hydrolases"/>
    <property type="match status" value="1"/>
</dbReference>
<proteinExistence type="predicted"/>
<evidence type="ECO:0000313" key="1">
    <source>
        <dbReference type="EMBL" id="ODS10935.1"/>
    </source>
</evidence>
<evidence type="ECO:0000313" key="2">
    <source>
        <dbReference type="Proteomes" id="UP000095131"/>
    </source>
</evidence>